<dbReference type="PROSITE" id="PS51257">
    <property type="entry name" value="PROKAR_LIPOPROTEIN"/>
    <property type="match status" value="1"/>
</dbReference>
<feature type="domain" description="Secretin/TonB short N-terminal" evidence="6">
    <location>
        <begin position="95"/>
        <end position="143"/>
    </location>
</feature>
<dbReference type="GO" id="GO:0009306">
    <property type="term" value="P:protein secretion"/>
    <property type="evidence" value="ECO:0007669"/>
    <property type="project" value="InterPro"/>
</dbReference>
<dbReference type="HOGENOM" id="CLU_006756_3_1_4"/>
<dbReference type="InterPro" id="IPR004846">
    <property type="entry name" value="T2SS/T3SS_dom"/>
</dbReference>
<evidence type="ECO:0000259" key="6">
    <source>
        <dbReference type="SMART" id="SM00965"/>
    </source>
</evidence>
<dbReference type="EMBL" id="CP010554">
    <property type="protein sequence ID" value="AJP47536.1"/>
    <property type="molecule type" value="Genomic_DNA"/>
</dbReference>
<dbReference type="KEGG" id="rbu:PG1C_01750"/>
<feature type="region of interest" description="Disordered" evidence="4">
    <location>
        <begin position="168"/>
        <end position="208"/>
    </location>
</feature>
<dbReference type="AlphaFoldDB" id="A0A0C5JJN9"/>
<keyword evidence="3" id="KW-0998">Cell outer membrane</keyword>
<dbReference type="InterPro" id="IPR050810">
    <property type="entry name" value="Bact_Secretion_Sys_Channel"/>
</dbReference>
<feature type="signal peptide" evidence="5">
    <location>
        <begin position="1"/>
        <end position="18"/>
    </location>
</feature>
<proteinExistence type="predicted"/>
<dbReference type="Gene3D" id="3.30.1370.130">
    <property type="match status" value="1"/>
</dbReference>
<dbReference type="InterPro" id="IPR011662">
    <property type="entry name" value="Secretin/TonB_short_N"/>
</dbReference>
<name>A0A0C5JJN9_9PROT</name>
<gene>
    <name evidence="7" type="ORF">PG1C_01750</name>
</gene>
<dbReference type="STRING" id="1565605.PG1C_01750"/>
<dbReference type="Proteomes" id="UP000061603">
    <property type="component" value="Chromosome"/>
</dbReference>
<evidence type="ECO:0000256" key="2">
    <source>
        <dbReference type="ARBA" id="ARBA00023136"/>
    </source>
</evidence>
<dbReference type="Pfam" id="PF00263">
    <property type="entry name" value="Secretin"/>
    <property type="match status" value="1"/>
</dbReference>
<keyword evidence="1" id="KW-0813">Transport</keyword>
<dbReference type="InterPro" id="IPR011514">
    <property type="entry name" value="Secretin_N_2"/>
</dbReference>
<dbReference type="PANTHER" id="PTHR30332:SF17">
    <property type="entry name" value="TYPE IV PILIATION SYSTEM PROTEIN DR_0774-RELATED"/>
    <property type="match status" value="1"/>
</dbReference>
<dbReference type="PATRIC" id="fig|1565605.3.peg.362"/>
<feature type="chain" id="PRO_5002178726" evidence="5">
    <location>
        <begin position="19"/>
        <end position="584"/>
    </location>
</feature>
<sequence>MTNLIRWLAALCILPALMACSTTQRKNNEVLNQINDVLLQSTTDRKARPAAPDTALMPSLARPAIAPPSESRFDLSVVDAPAPQVFMALVSGTPYSMLLPPDVSGNITINLKNVTVLESLDTIRELFGYEYRIQGKRIFIESNTMQTRVFQINYLASRRQGSSDLRVTANSITTGGGGGARGSATQATQATAGGGAVSSGSRSNDASRVSMTTDSDFWGDLKTALTAILGTTDGRSVVINPASGVVVVRAMPGELANVDKYLRATQLIADRQVMIEAKIVDVALSEGYQSGINWSTFNGKNRRVSAGVVQPGTILRTQPGEAITGIPSDAVTATNRVDELFSGNGTVLPGAGGLIAATALGQGFLGLAFQSANFAALLNFLETQGSVTVLSSPRIATVNNQKAVLKVGTDELFITNLTTSTTTTTTGTVVTPSLTLEPYFSGISLDVTPQIDDEGNIILHVHPMVSVVSEKNKTVSLGTLGSFSLPLATSNINETDSIVRVQDGNIVAIGGLMRQEQSSDRSQLPGATGVAANLLGQRSSGLTKRELVILIKTTIIRNDQAWAQDINAVQERLKSYQPAAESKH</sequence>
<dbReference type="SMART" id="SM00965">
    <property type="entry name" value="STN"/>
    <property type="match status" value="1"/>
</dbReference>
<evidence type="ECO:0000256" key="5">
    <source>
        <dbReference type="SAM" id="SignalP"/>
    </source>
</evidence>
<evidence type="ECO:0000256" key="3">
    <source>
        <dbReference type="ARBA" id="ARBA00023237"/>
    </source>
</evidence>
<keyword evidence="8" id="KW-1185">Reference proteome</keyword>
<evidence type="ECO:0000313" key="7">
    <source>
        <dbReference type="EMBL" id="AJP47536.1"/>
    </source>
</evidence>
<organism evidence="7 8">
    <name type="scientific">Rugosibacter aromaticivorans</name>
    <dbReference type="NCBI Taxonomy" id="1565605"/>
    <lineage>
        <taxon>Bacteria</taxon>
        <taxon>Pseudomonadati</taxon>
        <taxon>Pseudomonadota</taxon>
        <taxon>Betaproteobacteria</taxon>
        <taxon>Nitrosomonadales</taxon>
        <taxon>Sterolibacteriaceae</taxon>
        <taxon>Rugosibacter</taxon>
    </lineage>
</organism>
<feature type="compositionally biased region" description="Low complexity" evidence="4">
    <location>
        <begin position="182"/>
        <end position="191"/>
    </location>
</feature>
<keyword evidence="5" id="KW-0732">Signal</keyword>
<dbReference type="Pfam" id="PF07655">
    <property type="entry name" value="Secretin_N_2"/>
    <property type="match status" value="1"/>
</dbReference>
<dbReference type="GO" id="GO:0009297">
    <property type="term" value="P:pilus assembly"/>
    <property type="evidence" value="ECO:0007669"/>
    <property type="project" value="InterPro"/>
</dbReference>
<dbReference type="PRINTS" id="PR00811">
    <property type="entry name" value="BCTERIALGSPD"/>
</dbReference>
<keyword evidence="2" id="KW-0472">Membrane</keyword>
<dbReference type="GO" id="GO:0015627">
    <property type="term" value="C:type II protein secretion system complex"/>
    <property type="evidence" value="ECO:0007669"/>
    <property type="project" value="TreeGrafter"/>
</dbReference>
<dbReference type="RefSeq" id="WP_237218249.1">
    <property type="nucleotide sequence ID" value="NZ_CP010554.1"/>
</dbReference>
<dbReference type="InterPro" id="IPR001775">
    <property type="entry name" value="GspD/PilQ"/>
</dbReference>
<evidence type="ECO:0000313" key="8">
    <source>
        <dbReference type="Proteomes" id="UP000061603"/>
    </source>
</evidence>
<evidence type="ECO:0000256" key="1">
    <source>
        <dbReference type="ARBA" id="ARBA00022448"/>
    </source>
</evidence>
<dbReference type="GO" id="GO:0019867">
    <property type="term" value="C:outer membrane"/>
    <property type="evidence" value="ECO:0007669"/>
    <property type="project" value="InterPro"/>
</dbReference>
<evidence type="ECO:0000256" key="4">
    <source>
        <dbReference type="SAM" id="MobiDB-lite"/>
    </source>
</evidence>
<dbReference type="PANTHER" id="PTHR30332">
    <property type="entry name" value="PROBABLE GENERAL SECRETION PATHWAY PROTEIN D"/>
    <property type="match status" value="1"/>
</dbReference>
<accession>A0A0C5JJN9</accession>
<reference evidence="7 8" key="1">
    <citation type="journal article" date="2015" name="Genome Announc.">
        <title>Complete Genome Sequence of a Novel Bacterium within the Family Rhodocyclaceae That Degrades Polycyclic Aromatic Hydrocarbons.</title>
        <authorList>
            <person name="Singleton D.R."/>
            <person name="Dickey A.N."/>
            <person name="Scholl E.H."/>
            <person name="Wright F.A."/>
            <person name="Aitken M.D."/>
        </authorList>
    </citation>
    <scope>NUCLEOTIDE SEQUENCE [LARGE SCALE GENOMIC DNA]</scope>
    <source>
        <strain evidence="8">PG1-Ca6</strain>
    </source>
</reference>
<protein>
    <submittedName>
        <fullName evidence="7">General secretion pathway protein GspD</fullName>
    </submittedName>
</protein>